<feature type="binding site" evidence="12">
    <location>
        <position position="456"/>
    </location>
    <ligand>
        <name>Zn(2+)</name>
        <dbReference type="ChEBI" id="CHEBI:29105"/>
        <label>2</label>
    </ligand>
</feature>
<dbReference type="GO" id="GO:0006270">
    <property type="term" value="P:DNA replication initiation"/>
    <property type="evidence" value="ECO:0007669"/>
    <property type="project" value="TreeGrafter"/>
</dbReference>
<feature type="binding site" evidence="12">
    <location>
        <position position="476"/>
    </location>
    <ligand>
        <name>Zn(2+)</name>
        <dbReference type="ChEBI" id="CHEBI:29105"/>
        <label>2</label>
    </ligand>
</feature>
<dbReference type="Pfam" id="PF17764">
    <property type="entry name" value="PriA_3primeBD"/>
    <property type="match status" value="1"/>
</dbReference>
<dbReference type="InterPro" id="IPR042115">
    <property type="entry name" value="PriA_3primeBD_sf"/>
</dbReference>
<dbReference type="GO" id="GO:0006269">
    <property type="term" value="P:DNA replication, synthesis of primer"/>
    <property type="evidence" value="ECO:0007669"/>
    <property type="project" value="UniProtKB-KW"/>
</dbReference>
<dbReference type="GO" id="GO:0006302">
    <property type="term" value="P:double-strand break repair"/>
    <property type="evidence" value="ECO:0007669"/>
    <property type="project" value="InterPro"/>
</dbReference>
<evidence type="ECO:0000313" key="15">
    <source>
        <dbReference type="Proteomes" id="UP000274920"/>
    </source>
</evidence>
<comment type="catalytic activity">
    <reaction evidence="11 12">
        <text>ATP + H2O = ADP + phosphate + H(+)</text>
        <dbReference type="Rhea" id="RHEA:13065"/>
        <dbReference type="ChEBI" id="CHEBI:15377"/>
        <dbReference type="ChEBI" id="CHEBI:15378"/>
        <dbReference type="ChEBI" id="CHEBI:30616"/>
        <dbReference type="ChEBI" id="CHEBI:43474"/>
        <dbReference type="ChEBI" id="CHEBI:456216"/>
        <dbReference type="EC" id="5.6.2.4"/>
    </reaction>
</comment>
<evidence type="ECO:0000256" key="6">
    <source>
        <dbReference type="ARBA" id="ARBA00022806"/>
    </source>
</evidence>
<dbReference type="EMBL" id="RHJS01000002">
    <property type="protein sequence ID" value="RRK35199.1"/>
    <property type="molecule type" value="Genomic_DNA"/>
</dbReference>
<dbReference type="SUPFAM" id="SSF52540">
    <property type="entry name" value="P-loop containing nucleoside triphosphate hydrolases"/>
    <property type="match status" value="2"/>
</dbReference>
<dbReference type="GO" id="GO:0005524">
    <property type="term" value="F:ATP binding"/>
    <property type="evidence" value="ECO:0007669"/>
    <property type="project" value="UniProtKB-UniRule"/>
</dbReference>
<keyword evidence="2 12" id="KW-0235">DNA replication</keyword>
<feature type="binding site" evidence="12">
    <location>
        <position position="459"/>
    </location>
    <ligand>
        <name>Zn(2+)</name>
        <dbReference type="ChEBI" id="CHEBI:29105"/>
        <label>2</label>
    </ligand>
</feature>
<dbReference type="HAMAP" id="MF_00983">
    <property type="entry name" value="PriA"/>
    <property type="match status" value="1"/>
</dbReference>
<dbReference type="RefSeq" id="WP_125126642.1">
    <property type="nucleotide sequence ID" value="NZ_RHJS01000002.1"/>
</dbReference>
<keyword evidence="9 12" id="KW-0238">DNA-binding</keyword>
<sequence>MYANIIIDITHEKLDKIFQYSIPSRLEDSLSAGMEVVVPFGKGNRLTKGYVVGFAEHCGYDPAKIKEIQDISRKGVAIEGKLVALAAWMKDHYGGTMIQALKMVLPIRQQEKEKVRKRLRLLLDEEEGRKKLEFYLHKNQRARARLLSALLDDPVLDYELVHKKLNIPLSVVRALEEQGVAALESERVYRNPVKHKEQARKEITFTEEQQNAVEHFWEDYENRRYRTYLIHGVTGSGKTEVYIEMIRRVAETGRQAIVLIPEIALTFQTVMRFYRCFGDRVSIMHSRLSAGERYDQMMRAKEGKIDVMIGPRSALFTPFPDLGLVVIDEEHENTYKSEQVPRYHARETAIARAVMEHASVVLGSATPSLEAMYRAKAGEYTLLELKNRSGQQELAQVHIADLRTELKNGNRSILSIRLQELMADRLEKGEQIILFLNRRGYAGFVSCRECGHVAKCPHCDVSLSSHRNKGLVCHYCGYEEEKPERCPACGSRHIGEFRAGTQQIEDIVKAQFPQARVLRMDMDTTREKDGHEKILSAFANEEADVLVGTQMIVKGHDFPNVTLVGILAADMSLYADDYRAGERTFQLLTQAAGRSGRGSRRGEAVIQTYSPEHYAVVTAAAQDYEAFYQEEIRYRELMGYPPVENLLAVLASCPDEAHLETGCRFLKEYAVRVTGRERVDLIGPASPGIGKINDIYRKVLYLKAERYDTLVRMKNRLEQYIEVNAGFDTMRIQFDFNPMQVF</sequence>
<evidence type="ECO:0000256" key="11">
    <source>
        <dbReference type="ARBA" id="ARBA00048988"/>
    </source>
</evidence>
<keyword evidence="3 12" id="KW-0479">Metal-binding</keyword>
<dbReference type="Gene3D" id="3.40.50.300">
    <property type="entry name" value="P-loop containing nucleotide triphosphate hydrolases"/>
    <property type="match status" value="2"/>
</dbReference>
<evidence type="ECO:0000259" key="13">
    <source>
        <dbReference type="PROSITE" id="PS51192"/>
    </source>
</evidence>
<dbReference type="CDD" id="cd17929">
    <property type="entry name" value="DEXHc_priA"/>
    <property type="match status" value="1"/>
</dbReference>
<evidence type="ECO:0000256" key="8">
    <source>
        <dbReference type="ARBA" id="ARBA00022840"/>
    </source>
</evidence>
<comment type="cofactor">
    <cofactor evidence="12">
        <name>Zn(2+)</name>
        <dbReference type="ChEBI" id="CHEBI:29105"/>
    </cofactor>
    <text evidence="12">Binds 2 zinc ions per subunit.</text>
</comment>
<dbReference type="GO" id="GO:0043138">
    <property type="term" value="F:3'-5' DNA helicase activity"/>
    <property type="evidence" value="ECO:0007669"/>
    <property type="project" value="UniProtKB-EC"/>
</dbReference>
<keyword evidence="7 12" id="KW-0862">Zinc</keyword>
<evidence type="ECO:0000256" key="1">
    <source>
        <dbReference type="ARBA" id="ARBA00022515"/>
    </source>
</evidence>
<dbReference type="Pfam" id="PF00270">
    <property type="entry name" value="DEAD"/>
    <property type="match status" value="1"/>
</dbReference>
<dbReference type="PANTHER" id="PTHR30580">
    <property type="entry name" value="PRIMOSOMAL PROTEIN N"/>
    <property type="match status" value="1"/>
</dbReference>
<keyword evidence="1 12" id="KW-0639">Primosome</keyword>
<evidence type="ECO:0000256" key="10">
    <source>
        <dbReference type="ARBA" id="ARBA00023235"/>
    </source>
</evidence>
<evidence type="ECO:0000256" key="3">
    <source>
        <dbReference type="ARBA" id="ARBA00022723"/>
    </source>
</evidence>
<dbReference type="CDD" id="cd18804">
    <property type="entry name" value="SF2_C_priA"/>
    <property type="match status" value="1"/>
</dbReference>
<feature type="binding site" evidence="12">
    <location>
        <position position="489"/>
    </location>
    <ligand>
        <name>Zn(2+)</name>
        <dbReference type="ChEBI" id="CHEBI:29105"/>
        <label>1</label>
    </ligand>
</feature>
<dbReference type="GO" id="GO:0003677">
    <property type="term" value="F:DNA binding"/>
    <property type="evidence" value="ECO:0007669"/>
    <property type="project" value="UniProtKB-UniRule"/>
</dbReference>
<gene>
    <name evidence="12 14" type="primary">priA</name>
    <name evidence="14" type="ORF">EBB54_05390</name>
</gene>
<dbReference type="InterPro" id="IPR014001">
    <property type="entry name" value="Helicase_ATP-bd"/>
</dbReference>
<dbReference type="Gene3D" id="3.40.1440.60">
    <property type="entry name" value="PriA, 3(prime) DNA-binding domain"/>
    <property type="match status" value="1"/>
</dbReference>
<dbReference type="InterPro" id="IPR005259">
    <property type="entry name" value="PriA"/>
</dbReference>
<feature type="binding site" evidence="12">
    <location>
        <position position="450"/>
    </location>
    <ligand>
        <name>Zn(2+)</name>
        <dbReference type="ChEBI" id="CHEBI:29105"/>
        <label>1</label>
    </ligand>
</feature>
<dbReference type="Pfam" id="PF00271">
    <property type="entry name" value="Helicase_C"/>
    <property type="match status" value="1"/>
</dbReference>
<dbReference type="PROSITE" id="PS51192">
    <property type="entry name" value="HELICASE_ATP_BIND_1"/>
    <property type="match status" value="1"/>
</dbReference>
<protein>
    <recommendedName>
        <fullName evidence="12">Replication restart protein PriA</fullName>
    </recommendedName>
    <alternativeName>
        <fullName evidence="12">ATP-dependent DNA helicase PriA</fullName>
        <ecNumber evidence="12">5.6.2.4</ecNumber>
    </alternativeName>
    <alternativeName>
        <fullName evidence="12">DNA 3'-5' helicase PriA</fullName>
    </alternativeName>
</protein>
<keyword evidence="15" id="KW-1185">Reference proteome</keyword>
<keyword evidence="6 12" id="KW-0347">Helicase</keyword>
<reference evidence="14" key="1">
    <citation type="submission" date="2018-10" db="EMBL/GenBank/DDBJ databases">
        <title>Schaedlerella arabinophila gen. nov. sp. nov., isolated from the mouse intestinal tract and comparative analysis with the genome of the closely related altered Schaedler flora strain ASF502.</title>
        <authorList>
            <person name="Miyake S."/>
            <person name="Soh M."/>
            <person name="Seedorf H."/>
        </authorList>
    </citation>
    <scope>NUCLEOTIDE SEQUENCE [LARGE SCALE GENOMIC DNA]</scope>
    <source>
        <strain evidence="14">DSM 106076</strain>
    </source>
</reference>
<keyword evidence="5 12" id="KW-0378">Hydrolase</keyword>
<dbReference type="InterPro" id="IPR041236">
    <property type="entry name" value="PriA_C"/>
</dbReference>
<feature type="binding site" evidence="12">
    <location>
        <position position="473"/>
    </location>
    <ligand>
        <name>Zn(2+)</name>
        <dbReference type="ChEBI" id="CHEBI:29105"/>
        <label>2</label>
    </ligand>
</feature>
<comment type="caution">
    <text evidence="14">The sequence shown here is derived from an EMBL/GenBank/DDBJ whole genome shotgun (WGS) entry which is preliminary data.</text>
</comment>
<dbReference type="Proteomes" id="UP000274920">
    <property type="component" value="Unassembled WGS sequence"/>
</dbReference>
<evidence type="ECO:0000256" key="7">
    <source>
        <dbReference type="ARBA" id="ARBA00022833"/>
    </source>
</evidence>
<evidence type="ECO:0000256" key="12">
    <source>
        <dbReference type="HAMAP-Rule" id="MF_00983"/>
    </source>
</evidence>
<evidence type="ECO:0000256" key="9">
    <source>
        <dbReference type="ARBA" id="ARBA00023125"/>
    </source>
</evidence>
<dbReference type="SMART" id="SM00490">
    <property type="entry name" value="HELICc"/>
    <property type="match status" value="1"/>
</dbReference>
<accession>A0A426DQT1</accession>
<comment type="catalytic activity">
    <reaction evidence="12">
        <text>Couples ATP hydrolysis with the unwinding of duplex DNA by translocating in the 3'-5' direction.</text>
        <dbReference type="EC" id="5.6.2.4"/>
    </reaction>
</comment>
<name>A0A426DQT1_9FIRM</name>
<evidence type="ECO:0000256" key="4">
    <source>
        <dbReference type="ARBA" id="ARBA00022741"/>
    </source>
</evidence>
<dbReference type="InterPro" id="IPR040498">
    <property type="entry name" value="PriA_CRR"/>
</dbReference>
<dbReference type="EC" id="5.6.2.4" evidence="12"/>
<dbReference type="InterPro" id="IPR041222">
    <property type="entry name" value="PriA_3primeBD"/>
</dbReference>
<dbReference type="InterPro" id="IPR011545">
    <property type="entry name" value="DEAD/DEAH_box_helicase_dom"/>
</dbReference>
<comment type="function">
    <text evidence="12">Initiates the restart of stalled replication forks, which reloads the replicative helicase on sites other than the origin of replication. Recognizes and binds to abandoned replication forks and remodels them to uncover a helicase loading site. Promotes assembly of the primosome at these replication forks.</text>
</comment>
<dbReference type="GO" id="GO:0008270">
    <property type="term" value="F:zinc ion binding"/>
    <property type="evidence" value="ECO:0007669"/>
    <property type="project" value="UniProtKB-UniRule"/>
</dbReference>
<dbReference type="AlphaFoldDB" id="A0A426DQT1"/>
<dbReference type="InterPro" id="IPR001650">
    <property type="entry name" value="Helicase_C-like"/>
</dbReference>
<keyword evidence="4 12" id="KW-0547">Nucleotide-binding</keyword>
<dbReference type="SMART" id="SM00487">
    <property type="entry name" value="DEXDc"/>
    <property type="match status" value="1"/>
</dbReference>
<dbReference type="GO" id="GO:1990077">
    <property type="term" value="C:primosome complex"/>
    <property type="evidence" value="ECO:0007669"/>
    <property type="project" value="UniProtKB-UniRule"/>
</dbReference>
<dbReference type="Pfam" id="PF18319">
    <property type="entry name" value="Zn_ribbon_PriA"/>
    <property type="match status" value="1"/>
</dbReference>
<dbReference type="PANTHER" id="PTHR30580:SF0">
    <property type="entry name" value="PRIMOSOMAL PROTEIN N"/>
    <property type="match status" value="1"/>
</dbReference>
<feature type="binding site" evidence="12">
    <location>
        <position position="486"/>
    </location>
    <ligand>
        <name>Zn(2+)</name>
        <dbReference type="ChEBI" id="CHEBI:29105"/>
        <label>1</label>
    </ligand>
</feature>
<comment type="subunit">
    <text evidence="12">Component of the replication restart primosome.</text>
</comment>
<feature type="domain" description="Helicase ATP-binding" evidence="13">
    <location>
        <begin position="219"/>
        <end position="385"/>
    </location>
</feature>
<dbReference type="Pfam" id="PF18074">
    <property type="entry name" value="PriA_C"/>
    <property type="match status" value="1"/>
</dbReference>
<dbReference type="NCBIfam" id="TIGR00595">
    <property type="entry name" value="priA"/>
    <property type="match status" value="1"/>
</dbReference>
<keyword evidence="10 12" id="KW-0413">Isomerase</keyword>
<dbReference type="GO" id="GO:0016887">
    <property type="term" value="F:ATP hydrolysis activity"/>
    <property type="evidence" value="ECO:0007669"/>
    <property type="project" value="RHEA"/>
</dbReference>
<proteinExistence type="inferred from homology"/>
<evidence type="ECO:0000313" key="14">
    <source>
        <dbReference type="EMBL" id="RRK35199.1"/>
    </source>
</evidence>
<dbReference type="FunFam" id="3.40.50.300:FF:000489">
    <property type="entry name" value="Primosome assembly protein PriA"/>
    <property type="match status" value="1"/>
</dbReference>
<evidence type="ECO:0000256" key="5">
    <source>
        <dbReference type="ARBA" id="ARBA00022801"/>
    </source>
</evidence>
<organism evidence="14 15">
    <name type="scientific">Schaedlerella arabinosiphila</name>
    <dbReference type="NCBI Taxonomy" id="2044587"/>
    <lineage>
        <taxon>Bacteria</taxon>
        <taxon>Bacillati</taxon>
        <taxon>Bacillota</taxon>
        <taxon>Clostridia</taxon>
        <taxon>Lachnospirales</taxon>
        <taxon>Lachnospiraceae</taxon>
        <taxon>Schaedlerella</taxon>
    </lineage>
</organism>
<dbReference type="GO" id="GO:0006310">
    <property type="term" value="P:DNA recombination"/>
    <property type="evidence" value="ECO:0007669"/>
    <property type="project" value="InterPro"/>
</dbReference>
<feature type="binding site" evidence="12">
    <location>
        <position position="447"/>
    </location>
    <ligand>
        <name>Zn(2+)</name>
        <dbReference type="ChEBI" id="CHEBI:29105"/>
        <label>1</label>
    </ligand>
</feature>
<evidence type="ECO:0000256" key="2">
    <source>
        <dbReference type="ARBA" id="ARBA00022705"/>
    </source>
</evidence>
<dbReference type="InterPro" id="IPR027417">
    <property type="entry name" value="P-loop_NTPase"/>
</dbReference>
<comment type="similarity">
    <text evidence="12">Belongs to the helicase family. PriA subfamily.</text>
</comment>
<keyword evidence="8 12" id="KW-0067">ATP-binding</keyword>